<evidence type="ECO:0000256" key="5">
    <source>
        <dbReference type="ARBA" id="ARBA00022475"/>
    </source>
</evidence>
<sequence length="259" mass="28067">MTRFGYRLRQALPWLIIALLASSLTLFAMLPAAWIAPQFEQRSGGRVVLADPAGSLWHGSATLRLAAGADAGEPTELPGRLEWHTAFWPLFAGQVRMTLNQTEAMPAPVELLVTPREITLGSGSLAVPASLLDGLGAPFNTLALRGAVRLDWTDWRVFGQRSFGRLTVTLADIASRISRVKPLGAYRMVFEAQGENASLVLSTQKGPLLLEGQGGVRDQRFTFQGAARAAPESAENLRSLLDLLGRRSPDGSYALTFDR</sequence>
<evidence type="ECO:0000256" key="7">
    <source>
        <dbReference type="ARBA" id="ARBA00022692"/>
    </source>
</evidence>
<keyword evidence="9 11" id="KW-0472">Membrane</keyword>
<keyword evidence="11" id="KW-1133">Transmembrane helix</keyword>
<keyword evidence="7 11" id="KW-0812">Transmembrane</keyword>
<dbReference type="GO" id="GO:0015627">
    <property type="term" value="C:type II protein secretion system complex"/>
    <property type="evidence" value="ECO:0007669"/>
    <property type="project" value="InterPro"/>
</dbReference>
<comment type="subcellular location">
    <subcellularLocation>
        <location evidence="1">Cell inner membrane</location>
    </subcellularLocation>
</comment>
<evidence type="ECO:0000256" key="10">
    <source>
        <dbReference type="ARBA" id="ARBA00030772"/>
    </source>
</evidence>
<evidence type="ECO:0000256" key="6">
    <source>
        <dbReference type="ARBA" id="ARBA00022519"/>
    </source>
</evidence>
<keyword evidence="8" id="KW-0653">Protein transport</keyword>
<name>A0A6S7AV73_9BURK</name>
<organism evidence="12 13">
    <name type="scientific">Pararobbsia alpina</name>
    <dbReference type="NCBI Taxonomy" id="621374"/>
    <lineage>
        <taxon>Bacteria</taxon>
        <taxon>Pseudomonadati</taxon>
        <taxon>Pseudomonadota</taxon>
        <taxon>Betaproteobacteria</taxon>
        <taxon>Burkholderiales</taxon>
        <taxon>Burkholderiaceae</taxon>
        <taxon>Pararobbsia</taxon>
    </lineage>
</organism>
<gene>
    <name evidence="12" type="ORF">LMG28138_00667</name>
</gene>
<accession>A0A6S7AV73</accession>
<evidence type="ECO:0000313" key="12">
    <source>
        <dbReference type="EMBL" id="CAB3778868.1"/>
    </source>
</evidence>
<comment type="similarity">
    <text evidence="2">Belongs to the GSP N family.</text>
</comment>
<proteinExistence type="inferred from homology"/>
<feature type="transmembrane region" description="Helical" evidence="11">
    <location>
        <begin position="12"/>
        <end position="36"/>
    </location>
</feature>
<reference evidence="12 13" key="1">
    <citation type="submission" date="2020-04" db="EMBL/GenBank/DDBJ databases">
        <authorList>
            <person name="De Canck E."/>
        </authorList>
    </citation>
    <scope>NUCLEOTIDE SEQUENCE [LARGE SCALE GENOMIC DNA]</scope>
    <source>
        <strain evidence="12 13">LMG 28138</strain>
    </source>
</reference>
<dbReference type="Proteomes" id="UP000494115">
    <property type="component" value="Unassembled WGS sequence"/>
</dbReference>
<evidence type="ECO:0000256" key="1">
    <source>
        <dbReference type="ARBA" id="ARBA00004533"/>
    </source>
</evidence>
<dbReference type="EMBL" id="CADIKM010000002">
    <property type="protein sequence ID" value="CAB3778868.1"/>
    <property type="molecule type" value="Genomic_DNA"/>
</dbReference>
<dbReference type="Pfam" id="PF01203">
    <property type="entry name" value="T2SSN"/>
    <property type="match status" value="1"/>
</dbReference>
<evidence type="ECO:0000256" key="9">
    <source>
        <dbReference type="ARBA" id="ARBA00023136"/>
    </source>
</evidence>
<evidence type="ECO:0000256" key="8">
    <source>
        <dbReference type="ARBA" id="ARBA00022927"/>
    </source>
</evidence>
<keyword evidence="4" id="KW-0813">Transport</keyword>
<evidence type="ECO:0000313" key="13">
    <source>
        <dbReference type="Proteomes" id="UP000494115"/>
    </source>
</evidence>
<dbReference type="InterPro" id="IPR022792">
    <property type="entry name" value="T2SS_protein-GspN"/>
</dbReference>
<dbReference type="RefSeq" id="WP_175103209.1">
    <property type="nucleotide sequence ID" value="NZ_CADIKM010000002.1"/>
</dbReference>
<keyword evidence="13" id="KW-1185">Reference proteome</keyword>
<keyword evidence="6" id="KW-0997">Cell inner membrane</keyword>
<evidence type="ECO:0000256" key="11">
    <source>
        <dbReference type="SAM" id="Phobius"/>
    </source>
</evidence>
<dbReference type="GO" id="GO:0015628">
    <property type="term" value="P:protein secretion by the type II secretion system"/>
    <property type="evidence" value="ECO:0007669"/>
    <property type="project" value="InterPro"/>
</dbReference>
<dbReference type="GO" id="GO:0005886">
    <property type="term" value="C:plasma membrane"/>
    <property type="evidence" value="ECO:0007669"/>
    <property type="project" value="UniProtKB-SubCell"/>
</dbReference>
<evidence type="ECO:0000256" key="3">
    <source>
        <dbReference type="ARBA" id="ARBA00021563"/>
    </source>
</evidence>
<evidence type="ECO:0000256" key="4">
    <source>
        <dbReference type="ARBA" id="ARBA00022448"/>
    </source>
</evidence>
<keyword evidence="5" id="KW-1003">Cell membrane</keyword>
<dbReference type="AlphaFoldDB" id="A0A6S7AV73"/>
<evidence type="ECO:0000256" key="2">
    <source>
        <dbReference type="ARBA" id="ARBA00007208"/>
    </source>
</evidence>
<protein>
    <recommendedName>
        <fullName evidence="3">Type II secretion system protein N</fullName>
    </recommendedName>
    <alternativeName>
        <fullName evidence="10">General secretion pathway protein N</fullName>
    </alternativeName>
</protein>